<organism evidence="2 3">
    <name type="scientific">Candidatus Gemmiger avicola</name>
    <dbReference type="NCBI Taxonomy" id="2838605"/>
    <lineage>
        <taxon>Bacteria</taxon>
        <taxon>Bacillati</taxon>
        <taxon>Bacillota</taxon>
        <taxon>Clostridia</taxon>
        <taxon>Eubacteriales</taxon>
        <taxon>Gemmiger</taxon>
    </lineage>
</organism>
<dbReference type="Proteomes" id="UP000886803">
    <property type="component" value="Unassembled WGS sequence"/>
</dbReference>
<evidence type="ECO:0000256" key="1">
    <source>
        <dbReference type="SAM" id="Phobius"/>
    </source>
</evidence>
<keyword evidence="1" id="KW-1133">Transmembrane helix</keyword>
<proteinExistence type="predicted"/>
<keyword evidence="1" id="KW-0812">Transmembrane</keyword>
<feature type="transmembrane region" description="Helical" evidence="1">
    <location>
        <begin position="62"/>
        <end position="81"/>
    </location>
</feature>
<dbReference type="EMBL" id="DWYG01000052">
    <property type="protein sequence ID" value="HJB41558.1"/>
    <property type="molecule type" value="Genomic_DNA"/>
</dbReference>
<comment type="caution">
    <text evidence="2">The sequence shown here is derived from an EMBL/GenBank/DDBJ whole genome shotgun (WGS) entry which is preliminary data.</text>
</comment>
<gene>
    <name evidence="2" type="ORF">H9945_03580</name>
</gene>
<evidence type="ECO:0000313" key="3">
    <source>
        <dbReference type="Proteomes" id="UP000886803"/>
    </source>
</evidence>
<sequence>MSKPITKKKNMRFPTEESLEPVRALAQEVQIALSEPQRTAAKSPLVDGMVLNAFSATSFSRLTAVGAVGAAAAATAVATALGLSVGATVATIAAPVVVVGAAGAAAKAHAKTQKLLQAKATYCKELMLLQVQLQNQLCNETVISDARERYTRSLDRLLCLAIGDLKYDLGES</sequence>
<protein>
    <submittedName>
        <fullName evidence="2">Uncharacterized protein</fullName>
    </submittedName>
</protein>
<feature type="transmembrane region" description="Helical" evidence="1">
    <location>
        <begin position="87"/>
        <end position="106"/>
    </location>
</feature>
<dbReference type="AlphaFoldDB" id="A0A9D2M736"/>
<name>A0A9D2M736_9FIRM</name>
<reference evidence="2" key="1">
    <citation type="journal article" date="2021" name="PeerJ">
        <title>Extensive microbial diversity within the chicken gut microbiome revealed by metagenomics and culture.</title>
        <authorList>
            <person name="Gilroy R."/>
            <person name="Ravi A."/>
            <person name="Getino M."/>
            <person name="Pursley I."/>
            <person name="Horton D.L."/>
            <person name="Alikhan N.F."/>
            <person name="Baker D."/>
            <person name="Gharbi K."/>
            <person name="Hall N."/>
            <person name="Watson M."/>
            <person name="Adriaenssens E.M."/>
            <person name="Foster-Nyarko E."/>
            <person name="Jarju S."/>
            <person name="Secka A."/>
            <person name="Antonio M."/>
            <person name="Oren A."/>
            <person name="Chaudhuri R.R."/>
            <person name="La Ragione R."/>
            <person name="Hildebrand F."/>
            <person name="Pallen M.J."/>
        </authorList>
    </citation>
    <scope>NUCLEOTIDE SEQUENCE</scope>
    <source>
        <strain evidence="2">ChiBcec8-13705</strain>
    </source>
</reference>
<reference evidence="2" key="2">
    <citation type="submission" date="2021-04" db="EMBL/GenBank/DDBJ databases">
        <authorList>
            <person name="Gilroy R."/>
        </authorList>
    </citation>
    <scope>NUCLEOTIDE SEQUENCE</scope>
    <source>
        <strain evidence="2">ChiBcec8-13705</strain>
    </source>
</reference>
<accession>A0A9D2M736</accession>
<evidence type="ECO:0000313" key="2">
    <source>
        <dbReference type="EMBL" id="HJB41558.1"/>
    </source>
</evidence>
<keyword evidence="1" id="KW-0472">Membrane</keyword>